<evidence type="ECO:0000256" key="4">
    <source>
        <dbReference type="ARBA" id="ARBA00022692"/>
    </source>
</evidence>
<proteinExistence type="inferred from homology"/>
<dbReference type="Pfam" id="PF00528">
    <property type="entry name" value="BPD_transp_1"/>
    <property type="match status" value="1"/>
</dbReference>
<evidence type="ECO:0000259" key="8">
    <source>
        <dbReference type="PROSITE" id="PS50928"/>
    </source>
</evidence>
<feature type="transmembrane region" description="Helical" evidence="7">
    <location>
        <begin position="265"/>
        <end position="284"/>
    </location>
</feature>
<dbReference type="GO" id="GO:0005886">
    <property type="term" value="C:plasma membrane"/>
    <property type="evidence" value="ECO:0007669"/>
    <property type="project" value="UniProtKB-SubCell"/>
</dbReference>
<dbReference type="PATRIC" id="fig|44252.3.peg.432"/>
<evidence type="ECO:0000256" key="3">
    <source>
        <dbReference type="ARBA" id="ARBA00022475"/>
    </source>
</evidence>
<dbReference type="InterPro" id="IPR051393">
    <property type="entry name" value="ABC_transporter_permease"/>
</dbReference>
<dbReference type="OrthoDB" id="5174895at2"/>
<organism evidence="9 11">
    <name type="scientific">Paenibacillus macerans</name>
    <name type="common">Bacillus macerans</name>
    <dbReference type="NCBI Taxonomy" id="44252"/>
    <lineage>
        <taxon>Bacteria</taxon>
        <taxon>Bacillati</taxon>
        <taxon>Bacillota</taxon>
        <taxon>Bacilli</taxon>
        <taxon>Bacillales</taxon>
        <taxon>Paenibacillaceae</taxon>
        <taxon>Paenibacillus</taxon>
    </lineage>
</organism>
<evidence type="ECO:0000256" key="5">
    <source>
        <dbReference type="ARBA" id="ARBA00022989"/>
    </source>
</evidence>
<feature type="transmembrane region" description="Helical" evidence="7">
    <location>
        <begin position="155"/>
        <end position="179"/>
    </location>
</feature>
<dbReference type="RefSeq" id="WP_036626503.1">
    <property type="nucleotide sequence ID" value="NZ_BGML01000007.1"/>
</dbReference>
<dbReference type="Gene3D" id="1.10.3720.10">
    <property type="entry name" value="MetI-like"/>
    <property type="match status" value="1"/>
</dbReference>
<dbReference type="EMBL" id="WNZZ01000039">
    <property type="protein sequence ID" value="MUG26287.1"/>
    <property type="molecule type" value="Genomic_DNA"/>
</dbReference>
<feature type="transmembrane region" description="Helical" evidence="7">
    <location>
        <begin position="200"/>
        <end position="222"/>
    </location>
</feature>
<evidence type="ECO:0000313" key="12">
    <source>
        <dbReference type="Proteomes" id="UP000442469"/>
    </source>
</evidence>
<evidence type="ECO:0000256" key="1">
    <source>
        <dbReference type="ARBA" id="ARBA00004651"/>
    </source>
</evidence>
<dbReference type="SUPFAM" id="SSF161098">
    <property type="entry name" value="MetI-like"/>
    <property type="match status" value="1"/>
</dbReference>
<reference evidence="9 11" key="1">
    <citation type="submission" date="2014-04" db="EMBL/GenBank/DDBJ databases">
        <authorList>
            <person name="Bishop-Lilly K.A."/>
            <person name="Broomall S.M."/>
            <person name="Chain P.S."/>
            <person name="Chertkov O."/>
            <person name="Coyne S.R."/>
            <person name="Daligault H.E."/>
            <person name="Davenport K.W."/>
            <person name="Erkkila T."/>
            <person name="Frey K.G."/>
            <person name="Gibbons H.S."/>
            <person name="Gu W."/>
            <person name="Jaissle J."/>
            <person name="Johnson S.L."/>
            <person name="Koroleva G.I."/>
            <person name="Ladner J.T."/>
            <person name="Lo C.-C."/>
            <person name="Minogue T.D."/>
            <person name="Munk C."/>
            <person name="Palacios G.F."/>
            <person name="Redden C.L."/>
            <person name="Rosenzweig C.N."/>
            <person name="Scholz M.B."/>
            <person name="Teshima H."/>
            <person name="Xu Y."/>
        </authorList>
    </citation>
    <scope>NUCLEOTIDE SEQUENCE [LARGE SCALE GENOMIC DNA]</scope>
    <source>
        <strain evidence="9 11">8244</strain>
    </source>
</reference>
<dbReference type="Proteomes" id="UP000442469">
    <property type="component" value="Unassembled WGS sequence"/>
</dbReference>
<feature type="transmembrane region" description="Helical" evidence="7">
    <location>
        <begin position="104"/>
        <end position="124"/>
    </location>
</feature>
<dbReference type="GeneID" id="77009804"/>
<dbReference type="AlphaFoldDB" id="A0A090ZJY7"/>
<reference evidence="10 12" key="2">
    <citation type="submission" date="2019-11" db="EMBL/GenBank/DDBJ databases">
        <title>Draft genome sequences of five Paenibacillus species of dairy origin.</title>
        <authorList>
            <person name="Olajide A.M."/>
            <person name="Chen S."/>
            <person name="Lapointe G."/>
        </authorList>
    </citation>
    <scope>NUCLEOTIDE SEQUENCE [LARGE SCALE GENOMIC DNA]</scope>
    <source>
        <strain evidence="10 12">3CT49</strain>
    </source>
</reference>
<accession>A0A090ZJY7</accession>
<sequence length="291" mass="32653">MRLKAWKPWTFLLPALLIYLVVIVIPSLYTLQLSLYSWNGISPEKKFVGLQNYIYLLTEDTVFGTALKNNVLWLIGSLTIIIGLGLLLALLLNRSLKGRSIFRSVFYFPFVLSGIIVALMWTWLYHPTRGFINTVLEGIGLGSLAHPWLADPKTALYAVFVAAVWQGVGLPMVLFLAGLQSIPKDCYEAALIDGAKPFQSFRFITIPLLSETFVIVFATTMVNAMKVYDIIYGMTAGGPAQSTQVLSSWMYYQTFKFNNIGVGSAISWFLVFVAMVVIIPYVYYTNRKSHV</sequence>
<dbReference type="EMBL" id="JMQA01000007">
    <property type="protein sequence ID" value="KFN11634.1"/>
    <property type="molecule type" value="Genomic_DNA"/>
</dbReference>
<dbReference type="InterPro" id="IPR035906">
    <property type="entry name" value="MetI-like_sf"/>
</dbReference>
<dbReference type="PANTHER" id="PTHR30193">
    <property type="entry name" value="ABC TRANSPORTER PERMEASE PROTEIN"/>
    <property type="match status" value="1"/>
</dbReference>
<evidence type="ECO:0000313" key="10">
    <source>
        <dbReference type="EMBL" id="MUG26287.1"/>
    </source>
</evidence>
<dbReference type="HOGENOM" id="CLU_016047_0_2_9"/>
<dbReference type="GO" id="GO:0055085">
    <property type="term" value="P:transmembrane transport"/>
    <property type="evidence" value="ECO:0007669"/>
    <property type="project" value="InterPro"/>
</dbReference>
<keyword evidence="6 7" id="KW-0472">Membrane</keyword>
<evidence type="ECO:0000256" key="7">
    <source>
        <dbReference type="RuleBase" id="RU363032"/>
    </source>
</evidence>
<feature type="domain" description="ABC transmembrane type-1" evidence="8">
    <location>
        <begin position="67"/>
        <end position="283"/>
    </location>
</feature>
<dbReference type="STRING" id="44252.DJ90_6240"/>
<comment type="subcellular location">
    <subcellularLocation>
        <location evidence="1 7">Cell membrane</location>
        <topology evidence="1 7">Multi-pass membrane protein</topology>
    </subcellularLocation>
</comment>
<gene>
    <name evidence="9" type="ORF">DJ90_6240</name>
    <name evidence="10" type="ORF">GNQ08_28420</name>
</gene>
<protein>
    <submittedName>
        <fullName evidence="10">ABC transporter permease subunit</fullName>
    </submittedName>
    <submittedName>
        <fullName evidence="9">Binding--dependent transport system inner membrane component family protein</fullName>
    </submittedName>
</protein>
<dbReference type="PROSITE" id="PS50928">
    <property type="entry name" value="ABC_TM1"/>
    <property type="match status" value="1"/>
</dbReference>
<evidence type="ECO:0000313" key="11">
    <source>
        <dbReference type="Proteomes" id="UP000029278"/>
    </source>
</evidence>
<feature type="transmembrane region" description="Helical" evidence="7">
    <location>
        <begin position="9"/>
        <end position="29"/>
    </location>
</feature>
<dbReference type="InterPro" id="IPR000515">
    <property type="entry name" value="MetI-like"/>
</dbReference>
<keyword evidence="3" id="KW-1003">Cell membrane</keyword>
<comment type="caution">
    <text evidence="9">The sequence shown here is derived from an EMBL/GenBank/DDBJ whole genome shotgun (WGS) entry which is preliminary data.</text>
</comment>
<keyword evidence="5 7" id="KW-1133">Transmembrane helix</keyword>
<keyword evidence="11" id="KW-1185">Reference proteome</keyword>
<name>A0A090ZJY7_PAEMA</name>
<dbReference type="PANTHER" id="PTHR30193:SF37">
    <property type="entry name" value="INNER MEMBRANE ABC TRANSPORTER PERMEASE PROTEIN YCJO"/>
    <property type="match status" value="1"/>
</dbReference>
<feature type="transmembrane region" description="Helical" evidence="7">
    <location>
        <begin position="71"/>
        <end position="92"/>
    </location>
</feature>
<dbReference type="CDD" id="cd06261">
    <property type="entry name" value="TM_PBP2"/>
    <property type="match status" value="1"/>
</dbReference>
<comment type="similarity">
    <text evidence="7">Belongs to the binding-protein-dependent transport system permease family.</text>
</comment>
<dbReference type="Proteomes" id="UP000029278">
    <property type="component" value="Unassembled WGS sequence"/>
</dbReference>
<evidence type="ECO:0000256" key="2">
    <source>
        <dbReference type="ARBA" id="ARBA00022448"/>
    </source>
</evidence>
<evidence type="ECO:0000313" key="9">
    <source>
        <dbReference type="EMBL" id="KFN11634.1"/>
    </source>
</evidence>
<keyword evidence="2 7" id="KW-0813">Transport</keyword>
<evidence type="ECO:0000256" key="6">
    <source>
        <dbReference type="ARBA" id="ARBA00023136"/>
    </source>
</evidence>
<keyword evidence="4 7" id="KW-0812">Transmembrane</keyword>